<keyword evidence="4 7" id="KW-1133">Transmembrane helix</keyword>
<feature type="transmembrane region" description="Helical" evidence="7">
    <location>
        <begin position="33"/>
        <end position="53"/>
    </location>
</feature>
<proteinExistence type="inferred from homology"/>
<dbReference type="SUPFAM" id="SSF81442">
    <property type="entry name" value="Cytochrome c oxidase subunit I-like"/>
    <property type="match status" value="1"/>
</dbReference>
<feature type="transmembrane region" description="Helical" evidence="7">
    <location>
        <begin position="354"/>
        <end position="373"/>
    </location>
</feature>
<evidence type="ECO:0000256" key="6">
    <source>
        <dbReference type="RuleBase" id="RU000370"/>
    </source>
</evidence>
<feature type="transmembrane region" description="Helical" evidence="7">
    <location>
        <begin position="186"/>
        <end position="210"/>
    </location>
</feature>
<dbReference type="Pfam" id="PF00115">
    <property type="entry name" value="COX1"/>
    <property type="match status" value="1"/>
</dbReference>
<dbReference type="PROSITE" id="PS00077">
    <property type="entry name" value="COX1_CUB"/>
    <property type="match status" value="1"/>
</dbReference>
<evidence type="ECO:0000256" key="1">
    <source>
        <dbReference type="ARBA" id="ARBA00004141"/>
    </source>
</evidence>
<keyword evidence="6" id="KW-0249">Electron transport</keyword>
<evidence type="ECO:0000256" key="4">
    <source>
        <dbReference type="ARBA" id="ARBA00022989"/>
    </source>
</evidence>
<dbReference type="InterPro" id="IPR036927">
    <property type="entry name" value="Cyt_c_oxase-like_su1_sf"/>
</dbReference>
<protein>
    <submittedName>
        <fullName evidence="9">Cbb3-type cytochrome c oxidase subunit I</fullName>
    </submittedName>
</protein>
<feature type="transmembrane region" description="Helical" evidence="7">
    <location>
        <begin position="549"/>
        <end position="572"/>
    </location>
</feature>
<feature type="transmembrane region" description="Helical" evidence="7">
    <location>
        <begin position="393"/>
        <end position="414"/>
    </location>
</feature>
<accession>A0ABZ3D3J3</accession>
<comment type="subcellular location">
    <subcellularLocation>
        <location evidence="1">Membrane</location>
        <topology evidence="1">Multi-pass membrane protein</topology>
    </subcellularLocation>
</comment>
<feature type="transmembrane region" description="Helical" evidence="7">
    <location>
        <begin position="242"/>
        <end position="259"/>
    </location>
</feature>
<feature type="transmembrane region" description="Helical" evidence="7">
    <location>
        <begin position="153"/>
        <end position="174"/>
    </location>
</feature>
<keyword evidence="6" id="KW-0349">Heme</keyword>
<feature type="transmembrane region" description="Helical" evidence="7">
    <location>
        <begin position="112"/>
        <end position="133"/>
    </location>
</feature>
<evidence type="ECO:0000259" key="8">
    <source>
        <dbReference type="PROSITE" id="PS50855"/>
    </source>
</evidence>
<keyword evidence="2 6" id="KW-0679">Respiratory chain</keyword>
<dbReference type="InterPro" id="IPR023615">
    <property type="entry name" value="Cyt_c_Oxase_su1_BS"/>
</dbReference>
<keyword evidence="3 6" id="KW-0812">Transmembrane</keyword>
<dbReference type="PANTHER" id="PTHR10422:SF40">
    <property type="entry name" value="CYTOCHROME C OXIDASE SUBUNIT I"/>
    <property type="match status" value="1"/>
</dbReference>
<reference evidence="9 10" key="1">
    <citation type="submission" date="2024-04" db="EMBL/GenBank/DDBJ databases">
        <title>Complete genome sequence of Nguyenibacter vanlangesis HBCM-1154, a strain capable of nitrogen fixation, IAA production, and phosphorus solubilization isolated from sugarcane soil.</title>
        <authorList>
            <person name="MY HANH P."/>
        </authorList>
    </citation>
    <scope>NUCLEOTIDE SEQUENCE [LARGE SCALE GENOMIC DNA]</scope>
    <source>
        <strain evidence="9 10">HBCM 1154</strain>
    </source>
</reference>
<dbReference type="RefSeq" id="WP_342628062.1">
    <property type="nucleotide sequence ID" value="NZ_CP152276.1"/>
</dbReference>
<organism evidence="9 10">
    <name type="scientific">Nguyenibacter vanlangensis</name>
    <dbReference type="NCBI Taxonomy" id="1216886"/>
    <lineage>
        <taxon>Bacteria</taxon>
        <taxon>Pseudomonadati</taxon>
        <taxon>Pseudomonadota</taxon>
        <taxon>Alphaproteobacteria</taxon>
        <taxon>Acetobacterales</taxon>
        <taxon>Acetobacteraceae</taxon>
        <taxon>Nguyenibacter</taxon>
    </lineage>
</organism>
<sequence>MNIQVAAQATGPRADTGRDAGIGRDAAMRRMMLAFLVAGFGALLVGATIGPLQALNYAGINAYPSLRPLLQTYYQGLTIHGVLNGYVFTFFVTCGLLVYLPARELGVTPGLAPWRACFGLMAAGTACLLYAMFDNSSSVLWTFYPPLKGSPFFYFGMTLLTIGSTMPLPILLAMRATWKRARPGQVTPLVTYMSLVTMLMWVMAGIGALAELVLQLDPWSIGLIAAVDPIIDRTLFWLTGHPIVYFWLMPAYISWYGLLSRQAGGKLVSDPMARLTFALLMVFALPVGTHHQFADPGFSQVWRGILVVLTMSVAMPSLITAFTLGLSLEYAGRLRGGTGLFGWFRALPWGDPSVAAQVLAAVTFILGGATGIVNGSWQLDAIVHNTIFVPGHFHVTVGSVTAMTFMAITFWMVPHLTGRRLVSRRLALAAAWLWFAGMMLFAVGMQWAGLYGVPRRAWISALPHGTYHALYGAASVPLALVAAGGVVLWLATYAFFAVFFGTILFGRRAAPPPVPFAQAIGGPADHAIDAPPSPAGAGPSPLARALEHVWILAGVTLVAAAAAYVPILWPFLHHVTRAPGWVLW</sequence>
<name>A0ABZ3D3J3_9PROT</name>
<feature type="domain" description="Cytochrome oxidase subunit I profile" evidence="8">
    <location>
        <begin position="29"/>
        <end position="513"/>
    </location>
</feature>
<dbReference type="InterPro" id="IPR023616">
    <property type="entry name" value="Cyt_c_oxase-like_su1_dom"/>
</dbReference>
<dbReference type="PRINTS" id="PR01165">
    <property type="entry name" value="CYCOXIDASEI"/>
</dbReference>
<feature type="transmembrane region" description="Helical" evidence="7">
    <location>
        <begin position="73"/>
        <end position="100"/>
    </location>
</feature>
<evidence type="ECO:0000313" key="10">
    <source>
        <dbReference type="Proteomes" id="UP001449795"/>
    </source>
</evidence>
<keyword evidence="6" id="KW-0408">Iron</keyword>
<dbReference type="EMBL" id="CP152276">
    <property type="protein sequence ID" value="XAE42290.1"/>
    <property type="molecule type" value="Genomic_DNA"/>
</dbReference>
<feature type="transmembrane region" description="Helical" evidence="7">
    <location>
        <begin position="271"/>
        <end position="289"/>
    </location>
</feature>
<gene>
    <name evidence="9" type="ORF">AAC691_18835</name>
</gene>
<evidence type="ECO:0000313" key="9">
    <source>
        <dbReference type="EMBL" id="XAE42290.1"/>
    </source>
</evidence>
<feature type="transmembrane region" description="Helical" evidence="7">
    <location>
        <begin position="469"/>
        <end position="500"/>
    </location>
</feature>
<keyword evidence="5 7" id="KW-0472">Membrane</keyword>
<dbReference type="Gene3D" id="1.20.210.10">
    <property type="entry name" value="Cytochrome c oxidase-like, subunit I domain"/>
    <property type="match status" value="1"/>
</dbReference>
<dbReference type="PROSITE" id="PS50855">
    <property type="entry name" value="COX1"/>
    <property type="match status" value="1"/>
</dbReference>
<evidence type="ECO:0000256" key="7">
    <source>
        <dbReference type="SAM" id="Phobius"/>
    </source>
</evidence>
<comment type="similarity">
    <text evidence="6">Belongs to the heme-copper respiratory oxidase family.</text>
</comment>
<feature type="transmembrane region" description="Helical" evidence="7">
    <location>
        <begin position="426"/>
        <end position="449"/>
    </location>
</feature>
<keyword evidence="6" id="KW-0479">Metal-binding</keyword>
<dbReference type="PANTHER" id="PTHR10422">
    <property type="entry name" value="CYTOCHROME C OXIDASE SUBUNIT 1"/>
    <property type="match status" value="1"/>
</dbReference>
<dbReference type="InterPro" id="IPR000883">
    <property type="entry name" value="Cyt_C_Oxase_1"/>
</dbReference>
<keyword evidence="6" id="KW-0813">Transport</keyword>
<evidence type="ECO:0000256" key="3">
    <source>
        <dbReference type="ARBA" id="ARBA00022692"/>
    </source>
</evidence>
<evidence type="ECO:0000256" key="2">
    <source>
        <dbReference type="ARBA" id="ARBA00022660"/>
    </source>
</evidence>
<keyword evidence="10" id="KW-1185">Reference proteome</keyword>
<feature type="transmembrane region" description="Helical" evidence="7">
    <location>
        <begin position="301"/>
        <end position="326"/>
    </location>
</feature>
<evidence type="ECO:0000256" key="5">
    <source>
        <dbReference type="ARBA" id="ARBA00023136"/>
    </source>
</evidence>
<dbReference type="Proteomes" id="UP001449795">
    <property type="component" value="Chromosome"/>
</dbReference>